<comment type="caution">
    <text evidence="1">The sequence shown here is derived from an EMBL/GenBank/DDBJ whole genome shotgun (WGS) entry which is preliminary data.</text>
</comment>
<protein>
    <recommendedName>
        <fullName evidence="3">GIY-YIG nuclease family protein</fullName>
    </recommendedName>
</protein>
<dbReference type="GeneID" id="31237818"/>
<keyword evidence="2" id="KW-1185">Reference proteome</keyword>
<name>A0ABV9VN89_STRAZ</name>
<evidence type="ECO:0008006" key="3">
    <source>
        <dbReference type="Google" id="ProtNLM"/>
    </source>
</evidence>
<organism evidence="1 2">
    <name type="scientific">Streptomyces atroolivaceus</name>
    <dbReference type="NCBI Taxonomy" id="66869"/>
    <lineage>
        <taxon>Bacteria</taxon>
        <taxon>Bacillati</taxon>
        <taxon>Actinomycetota</taxon>
        <taxon>Actinomycetes</taxon>
        <taxon>Kitasatosporales</taxon>
        <taxon>Streptomycetaceae</taxon>
        <taxon>Streptomyces</taxon>
    </lineage>
</organism>
<evidence type="ECO:0000313" key="1">
    <source>
        <dbReference type="EMBL" id="MFC4983580.1"/>
    </source>
</evidence>
<evidence type="ECO:0000313" key="2">
    <source>
        <dbReference type="Proteomes" id="UP001595908"/>
    </source>
</evidence>
<sequence length="309" mass="33687">MPRSISASVAAADMRRLGNAEPLEPYPGRARDPWMCRHIPCKQVIYPNRNNVMSGQGACIWCAPNAPKNPGAAAAAMLEHGFIVLVDFLGTGKPWLSQCVAAGHIVAPRYDNVTSRAGGCRFCKRYGPGDPHEAVADMRAVGFRPLEPFKNIASPWLSLCERCQKISAPRLNNVRNRGECCQHCARYGLDPGAPARLYVLSHAEYGAVKIGISGLRTREDRVVRFQSHGWVPFAQIQFATGADAYRTEQRVIKLLRAEGHPVFLSDAQMPIGGYKETFDAARVSAGRLLVLAEGTAGGGVVRPRSARPR</sequence>
<accession>A0ABV9VN89</accession>
<proteinExistence type="predicted"/>
<gene>
    <name evidence="1" type="ORF">ACFPL4_35500</name>
</gene>
<dbReference type="RefSeq" id="WP_157841775.1">
    <property type="nucleotide sequence ID" value="NZ_JBHSJE010000019.1"/>
</dbReference>
<dbReference type="Proteomes" id="UP001595908">
    <property type="component" value="Unassembled WGS sequence"/>
</dbReference>
<reference evidence="2" key="1">
    <citation type="journal article" date="2019" name="Int. J. Syst. Evol. Microbiol.">
        <title>The Global Catalogue of Microorganisms (GCM) 10K type strain sequencing project: providing services to taxonomists for standard genome sequencing and annotation.</title>
        <authorList>
            <consortium name="The Broad Institute Genomics Platform"/>
            <consortium name="The Broad Institute Genome Sequencing Center for Infectious Disease"/>
            <person name="Wu L."/>
            <person name="Ma J."/>
        </authorList>
    </citation>
    <scope>NUCLEOTIDE SEQUENCE [LARGE SCALE GENOMIC DNA]</scope>
    <source>
        <strain evidence="2">ICMP 257</strain>
    </source>
</reference>
<dbReference type="EMBL" id="JBHSJE010000019">
    <property type="protein sequence ID" value="MFC4983580.1"/>
    <property type="molecule type" value="Genomic_DNA"/>
</dbReference>